<dbReference type="Proteomes" id="UP001501442">
    <property type="component" value="Unassembled WGS sequence"/>
</dbReference>
<evidence type="ECO:0000313" key="1">
    <source>
        <dbReference type="EMBL" id="GAA4623265.1"/>
    </source>
</evidence>
<sequence length="73" mass="8568">MTDRTGRAAAWIGRPMTELTDEELAEFAEWLAGERPADDPMLIAVQRLRRERMPDEEWELRGARGRRGEQRTR</sequence>
<reference evidence="2" key="1">
    <citation type="journal article" date="2019" name="Int. J. Syst. Evol. Microbiol.">
        <title>The Global Catalogue of Microorganisms (GCM) 10K type strain sequencing project: providing services to taxonomists for standard genome sequencing and annotation.</title>
        <authorList>
            <consortium name="The Broad Institute Genomics Platform"/>
            <consortium name="The Broad Institute Genome Sequencing Center for Infectious Disease"/>
            <person name="Wu L."/>
            <person name="Ma J."/>
        </authorList>
    </citation>
    <scope>NUCLEOTIDE SEQUENCE [LARGE SCALE GENOMIC DNA]</scope>
    <source>
        <strain evidence="2">JCM 17939</strain>
    </source>
</reference>
<gene>
    <name evidence="1" type="ORF">GCM10023196_018780</name>
</gene>
<comment type="caution">
    <text evidence="1">The sequence shown here is derived from an EMBL/GenBank/DDBJ whole genome shotgun (WGS) entry which is preliminary data.</text>
</comment>
<accession>A0ABP8U7G0</accession>
<evidence type="ECO:0000313" key="2">
    <source>
        <dbReference type="Proteomes" id="UP001501442"/>
    </source>
</evidence>
<proteinExistence type="predicted"/>
<dbReference type="RefSeq" id="WP_345430258.1">
    <property type="nucleotide sequence ID" value="NZ_BAABHK010000002.1"/>
</dbReference>
<keyword evidence="2" id="KW-1185">Reference proteome</keyword>
<name>A0ABP8U7G0_9ACTN</name>
<organism evidence="1 2">
    <name type="scientific">Actinoallomurus vinaceus</name>
    <dbReference type="NCBI Taxonomy" id="1080074"/>
    <lineage>
        <taxon>Bacteria</taxon>
        <taxon>Bacillati</taxon>
        <taxon>Actinomycetota</taxon>
        <taxon>Actinomycetes</taxon>
        <taxon>Streptosporangiales</taxon>
        <taxon>Thermomonosporaceae</taxon>
        <taxon>Actinoallomurus</taxon>
    </lineage>
</organism>
<protein>
    <submittedName>
        <fullName evidence="1">Uncharacterized protein</fullName>
    </submittedName>
</protein>
<dbReference type="EMBL" id="BAABHK010000002">
    <property type="protein sequence ID" value="GAA4623265.1"/>
    <property type="molecule type" value="Genomic_DNA"/>
</dbReference>